<dbReference type="EMBL" id="JBEZUR010000095">
    <property type="protein sequence ID" value="MEU3558310.1"/>
    <property type="molecule type" value="Genomic_DNA"/>
</dbReference>
<dbReference type="Gene3D" id="2.60.120.10">
    <property type="entry name" value="Jelly Rolls"/>
    <property type="match status" value="1"/>
</dbReference>
<reference evidence="2 3" key="1">
    <citation type="submission" date="2024-06" db="EMBL/GenBank/DDBJ databases">
        <title>The Natural Products Discovery Center: Release of the First 8490 Sequenced Strains for Exploring Actinobacteria Biosynthetic Diversity.</title>
        <authorList>
            <person name="Kalkreuter E."/>
            <person name="Kautsar S.A."/>
            <person name="Yang D."/>
            <person name="Bader C.D."/>
            <person name="Teijaro C.N."/>
            <person name="Fluegel L."/>
            <person name="Davis C.M."/>
            <person name="Simpson J.R."/>
            <person name="Lauterbach L."/>
            <person name="Steele A.D."/>
            <person name="Gui C."/>
            <person name="Meng S."/>
            <person name="Li G."/>
            <person name="Viehrig K."/>
            <person name="Ye F."/>
            <person name="Su P."/>
            <person name="Kiefer A.F."/>
            <person name="Nichols A."/>
            <person name="Cepeda A.J."/>
            <person name="Yan W."/>
            <person name="Fan B."/>
            <person name="Jiang Y."/>
            <person name="Adhikari A."/>
            <person name="Zheng C.-J."/>
            <person name="Schuster L."/>
            <person name="Cowan T.M."/>
            <person name="Smanski M.J."/>
            <person name="Chevrette M.G."/>
            <person name="De Carvalho L.P.S."/>
            <person name="Shen B."/>
        </authorList>
    </citation>
    <scope>NUCLEOTIDE SEQUENCE [LARGE SCALE GENOMIC DNA]</scope>
    <source>
        <strain evidence="2 3">NPDC038104</strain>
    </source>
</reference>
<dbReference type="RefSeq" id="WP_108955895.1">
    <property type="nucleotide sequence ID" value="NZ_BEVZ01000006.1"/>
</dbReference>
<dbReference type="SUPFAM" id="SSF51182">
    <property type="entry name" value="RmlC-like cupins"/>
    <property type="match status" value="1"/>
</dbReference>
<accession>A0ABV2YRE1</accession>
<evidence type="ECO:0000313" key="3">
    <source>
        <dbReference type="Proteomes" id="UP001550850"/>
    </source>
</evidence>
<dbReference type="InterPro" id="IPR011051">
    <property type="entry name" value="RmlC_Cupin_sf"/>
</dbReference>
<protein>
    <submittedName>
        <fullName evidence="2">Cupin domain-containing protein</fullName>
    </submittedName>
</protein>
<keyword evidence="3" id="KW-1185">Reference proteome</keyword>
<dbReference type="InterPro" id="IPR014710">
    <property type="entry name" value="RmlC-like_jellyroll"/>
</dbReference>
<gene>
    <name evidence="2" type="ORF">AB0E65_29500</name>
</gene>
<comment type="caution">
    <text evidence="2">The sequence shown here is derived from an EMBL/GenBank/DDBJ whole genome shotgun (WGS) entry which is preliminary data.</text>
</comment>
<dbReference type="Proteomes" id="UP001550850">
    <property type="component" value="Unassembled WGS sequence"/>
</dbReference>
<name>A0ABV2YRE1_9ACTN</name>
<dbReference type="InterPro" id="IPR025979">
    <property type="entry name" value="ChrR-like_cupin_dom"/>
</dbReference>
<sequence>MLEGFRFLSITDVPPKEVKEGITAKILKEGTAEDPSVFMELTFAPGAAFGRDEHAELEILHVLEGEFSDGDAVHGPGTVIIGHPGSVHFPASSSGCRVLAFHPQG</sequence>
<proteinExistence type="predicted"/>
<evidence type="ECO:0000313" key="2">
    <source>
        <dbReference type="EMBL" id="MEU3558310.1"/>
    </source>
</evidence>
<organism evidence="2 3">
    <name type="scientific">Streptomyces fragilis</name>
    <dbReference type="NCBI Taxonomy" id="67301"/>
    <lineage>
        <taxon>Bacteria</taxon>
        <taxon>Bacillati</taxon>
        <taxon>Actinomycetota</taxon>
        <taxon>Actinomycetes</taxon>
        <taxon>Kitasatosporales</taxon>
        <taxon>Streptomycetaceae</taxon>
        <taxon>Streptomyces</taxon>
    </lineage>
</organism>
<dbReference type="Pfam" id="PF12973">
    <property type="entry name" value="Cupin_7"/>
    <property type="match status" value="1"/>
</dbReference>
<evidence type="ECO:0000259" key="1">
    <source>
        <dbReference type="Pfam" id="PF12973"/>
    </source>
</evidence>
<feature type="domain" description="ChrR-like cupin" evidence="1">
    <location>
        <begin position="10"/>
        <end position="101"/>
    </location>
</feature>